<dbReference type="RefSeq" id="WP_198927536.1">
    <property type="nucleotide sequence ID" value="NZ_LTDM01000032.1"/>
</dbReference>
<dbReference type="PANTHER" id="PTHR33802">
    <property type="entry name" value="SI:CH211-161H7.5-RELATED"/>
    <property type="match status" value="1"/>
</dbReference>
<feature type="transmembrane region" description="Helical" evidence="1">
    <location>
        <begin position="48"/>
        <end position="72"/>
    </location>
</feature>
<dbReference type="PANTHER" id="PTHR33802:SF1">
    <property type="entry name" value="XK-RELATED PROTEIN"/>
    <property type="match status" value="1"/>
</dbReference>
<keyword evidence="1" id="KW-0812">Transmembrane</keyword>
<name>A0A1U7M4S3_TISCR</name>
<dbReference type="Gene3D" id="1.20.1260.100">
    <property type="entry name" value="TspO/MBR protein"/>
    <property type="match status" value="1"/>
</dbReference>
<comment type="caution">
    <text evidence="2">The sequence shown here is derived from an EMBL/GenBank/DDBJ whole genome shotgun (WGS) entry which is preliminary data.</text>
</comment>
<evidence type="ECO:0000256" key="1">
    <source>
        <dbReference type="SAM" id="Phobius"/>
    </source>
</evidence>
<protein>
    <recommendedName>
        <fullName evidence="4">Lantibiotic ABC transporter permease</fullName>
    </recommendedName>
</protein>
<dbReference type="Proteomes" id="UP000186112">
    <property type="component" value="Unassembled WGS sequence"/>
</dbReference>
<feature type="transmembrane region" description="Helical" evidence="1">
    <location>
        <begin position="186"/>
        <end position="204"/>
    </location>
</feature>
<evidence type="ECO:0008006" key="4">
    <source>
        <dbReference type="Google" id="ProtNLM"/>
    </source>
</evidence>
<keyword evidence="1" id="KW-0472">Membrane</keyword>
<evidence type="ECO:0000313" key="2">
    <source>
        <dbReference type="EMBL" id="OLS02313.1"/>
    </source>
</evidence>
<dbReference type="AlphaFoldDB" id="A0A1U7M4S3"/>
<reference evidence="2 3" key="1">
    <citation type="submission" date="2016-02" db="EMBL/GenBank/DDBJ databases">
        <title>Genome sequence of Tissierella creatinophila DSM 6911.</title>
        <authorList>
            <person name="Poehlein A."/>
            <person name="Daniel R."/>
        </authorList>
    </citation>
    <scope>NUCLEOTIDE SEQUENCE [LARGE SCALE GENOMIC DNA]</scope>
    <source>
        <strain evidence="2 3">DSM 6911</strain>
    </source>
</reference>
<sequence length="276" mass="31558">MKINKTNYSLKIWTLITYLIMVATNALANILPINGVTSGEVSDSYPNLFAPAGITFSIWGVIYLLLFLYSIYGFGIFQRESDPYKEELFKKIGIYFSISSILNTMWIFAWHYRFIEVSLAIIISILLLLIIINNITKRAELSLKDYFFIRFPFSIYMGWLTVATIANVTTLLVKLGFDGFGLSESFWTIGVIVVGLIIASLTILKNNDVAYGLPIIWAYIGIYIKHISRDGWNAEYSTIIFTTVASIVILVMVEVYTLFNLRKKDKKIKEKRIKDL</sequence>
<gene>
    <name evidence="2" type="ORF">TICRE_16990</name>
</gene>
<feature type="transmembrane region" description="Helical" evidence="1">
    <location>
        <begin position="147"/>
        <end position="166"/>
    </location>
</feature>
<evidence type="ECO:0000313" key="3">
    <source>
        <dbReference type="Proteomes" id="UP000186112"/>
    </source>
</evidence>
<feature type="transmembrane region" description="Helical" evidence="1">
    <location>
        <begin position="117"/>
        <end position="135"/>
    </location>
</feature>
<keyword evidence="1" id="KW-1133">Transmembrane helix</keyword>
<dbReference type="InterPro" id="IPR038330">
    <property type="entry name" value="TspO/MBR-related_sf"/>
</dbReference>
<dbReference type="EMBL" id="LTDM01000032">
    <property type="protein sequence ID" value="OLS02313.1"/>
    <property type="molecule type" value="Genomic_DNA"/>
</dbReference>
<feature type="transmembrane region" description="Helical" evidence="1">
    <location>
        <begin position="12"/>
        <end position="33"/>
    </location>
</feature>
<feature type="transmembrane region" description="Helical" evidence="1">
    <location>
        <begin position="209"/>
        <end position="227"/>
    </location>
</feature>
<feature type="transmembrane region" description="Helical" evidence="1">
    <location>
        <begin position="239"/>
        <end position="259"/>
    </location>
</feature>
<accession>A0A1U7M4S3</accession>
<organism evidence="2 3">
    <name type="scientific">Tissierella creatinophila DSM 6911</name>
    <dbReference type="NCBI Taxonomy" id="1123403"/>
    <lineage>
        <taxon>Bacteria</taxon>
        <taxon>Bacillati</taxon>
        <taxon>Bacillota</taxon>
        <taxon>Tissierellia</taxon>
        <taxon>Tissierellales</taxon>
        <taxon>Tissierellaceae</taxon>
        <taxon>Tissierella</taxon>
    </lineage>
</organism>
<proteinExistence type="predicted"/>
<feature type="transmembrane region" description="Helical" evidence="1">
    <location>
        <begin position="92"/>
        <end position="111"/>
    </location>
</feature>
<keyword evidence="3" id="KW-1185">Reference proteome</keyword>